<dbReference type="GO" id="GO:0051287">
    <property type="term" value="F:NAD binding"/>
    <property type="evidence" value="ECO:0007669"/>
    <property type="project" value="InterPro"/>
</dbReference>
<evidence type="ECO:0000313" key="5">
    <source>
        <dbReference type="EMBL" id="SVE30384.1"/>
    </source>
</evidence>
<dbReference type="GO" id="GO:0005829">
    <property type="term" value="C:cytosol"/>
    <property type="evidence" value="ECO:0007669"/>
    <property type="project" value="TreeGrafter"/>
</dbReference>
<feature type="non-terminal residue" evidence="5">
    <location>
        <position position="1"/>
    </location>
</feature>
<name>A0A383CE26_9ZZZZ</name>
<keyword evidence="4" id="KW-0560">Oxidoreductase</keyword>
<dbReference type="InterPro" id="IPR016161">
    <property type="entry name" value="Ald_DH/histidinol_DH"/>
</dbReference>
<dbReference type="GO" id="GO:0046872">
    <property type="term" value="F:metal ion binding"/>
    <property type="evidence" value="ECO:0007669"/>
    <property type="project" value="UniProtKB-KW"/>
</dbReference>
<dbReference type="AlphaFoldDB" id="A0A383CE26"/>
<evidence type="ECO:0000256" key="2">
    <source>
        <dbReference type="ARBA" id="ARBA00022723"/>
    </source>
</evidence>
<dbReference type="InterPro" id="IPR012131">
    <property type="entry name" value="Hstdl_DH"/>
</dbReference>
<accession>A0A383CE26</accession>
<dbReference type="GO" id="GO:0000105">
    <property type="term" value="P:L-histidine biosynthetic process"/>
    <property type="evidence" value="ECO:0007669"/>
    <property type="project" value="TreeGrafter"/>
</dbReference>
<dbReference type="PANTHER" id="PTHR21256">
    <property type="entry name" value="HISTIDINOL DEHYDROGENASE HDH"/>
    <property type="match status" value="1"/>
</dbReference>
<evidence type="ECO:0000256" key="3">
    <source>
        <dbReference type="ARBA" id="ARBA00022833"/>
    </source>
</evidence>
<gene>
    <name evidence="5" type="ORF">METZ01_LOCUS483238</name>
</gene>
<evidence type="ECO:0000256" key="1">
    <source>
        <dbReference type="ARBA" id="ARBA00001947"/>
    </source>
</evidence>
<dbReference type="Gene3D" id="3.40.50.1980">
    <property type="entry name" value="Nitrogenase molybdenum iron protein domain"/>
    <property type="match status" value="1"/>
</dbReference>
<sequence length="227" mass="24242">VNGLFSSTQVVPRLCLVIAHSLVPEAPDMRYLKRAATPSVALTDDTADVQAMLDTIRSGGEDAVREYAEKLDNWSDDFILSNKKRYQLIDEVTEDTKADIQFAWQQICRFAEAQKASLTEVRIETEPGVTLGHRLVPVQTVGCYVPGGRYAHAASALMSIATAKVAGVETIIACSPPRGGSINAAVVYAMEIAGADVIVEMGGVQAIATMAFGLFGNPRVDMIVGPG</sequence>
<evidence type="ECO:0000256" key="4">
    <source>
        <dbReference type="ARBA" id="ARBA00023002"/>
    </source>
</evidence>
<keyword evidence="3" id="KW-0862">Zinc</keyword>
<reference evidence="5" key="1">
    <citation type="submission" date="2018-05" db="EMBL/GenBank/DDBJ databases">
        <authorList>
            <person name="Lanie J.A."/>
            <person name="Ng W.-L."/>
            <person name="Kazmierczak K.M."/>
            <person name="Andrzejewski T.M."/>
            <person name="Davidsen T.M."/>
            <person name="Wayne K.J."/>
            <person name="Tettelin H."/>
            <person name="Glass J.I."/>
            <person name="Rusch D."/>
            <person name="Podicherti R."/>
            <person name="Tsui H.-C.T."/>
            <person name="Winkler M.E."/>
        </authorList>
    </citation>
    <scope>NUCLEOTIDE SEQUENCE</scope>
</reference>
<proteinExistence type="predicted"/>
<feature type="non-terminal residue" evidence="5">
    <location>
        <position position="227"/>
    </location>
</feature>
<dbReference type="Pfam" id="PF00815">
    <property type="entry name" value="Histidinol_dh"/>
    <property type="match status" value="1"/>
</dbReference>
<dbReference type="SUPFAM" id="SSF53720">
    <property type="entry name" value="ALDH-like"/>
    <property type="match status" value="1"/>
</dbReference>
<evidence type="ECO:0008006" key="6">
    <source>
        <dbReference type="Google" id="ProtNLM"/>
    </source>
</evidence>
<dbReference type="PANTHER" id="PTHR21256:SF14">
    <property type="entry name" value="HISTIDINOL DEHYDROGENASE"/>
    <property type="match status" value="1"/>
</dbReference>
<protein>
    <recommendedName>
        <fullName evidence="6">Histidinol dehydrogenase</fullName>
    </recommendedName>
</protein>
<keyword evidence="2" id="KW-0479">Metal-binding</keyword>
<dbReference type="PRINTS" id="PR00083">
    <property type="entry name" value="HOLDHDRGNASE"/>
</dbReference>
<comment type="cofactor">
    <cofactor evidence="1">
        <name>Zn(2+)</name>
        <dbReference type="ChEBI" id="CHEBI:29105"/>
    </cofactor>
</comment>
<dbReference type="EMBL" id="UINC01208029">
    <property type="protein sequence ID" value="SVE30384.1"/>
    <property type="molecule type" value="Genomic_DNA"/>
</dbReference>
<dbReference type="GO" id="GO:0004399">
    <property type="term" value="F:histidinol dehydrogenase activity"/>
    <property type="evidence" value="ECO:0007669"/>
    <property type="project" value="TreeGrafter"/>
</dbReference>
<organism evidence="5">
    <name type="scientific">marine metagenome</name>
    <dbReference type="NCBI Taxonomy" id="408172"/>
    <lineage>
        <taxon>unclassified sequences</taxon>
        <taxon>metagenomes</taxon>
        <taxon>ecological metagenomes</taxon>
    </lineage>
</organism>